<accession>A0ABP5IIM9</accession>
<name>A0ABP5IIM9_9ACTN</name>
<evidence type="ECO:0000313" key="1">
    <source>
        <dbReference type="EMBL" id="GAA2101089.1"/>
    </source>
</evidence>
<sequence length="201" mass="23083">MVQPSDIQAHVVFMVDSDTEEPWFPMPLGEKHDDWRENWAGECARAMLLLHGERPKRRNVKKLRDWLVDFSRLFSSFPAHYAYLFAPEPGKPPHQAFAVVSAIEGDRETELRTMVRGNAEELSHPFAPEAFPGGRLGEGMRAVNRWHDREAGPMISVRYGWRVEESGVDVVFYVVGHEVDFITAHLADFDAYARTLYLKEL</sequence>
<proteinExistence type="predicted"/>
<dbReference type="Proteomes" id="UP001500016">
    <property type="component" value="Unassembled WGS sequence"/>
</dbReference>
<evidence type="ECO:0000313" key="2">
    <source>
        <dbReference type="Proteomes" id="UP001500016"/>
    </source>
</evidence>
<comment type="caution">
    <text evidence="1">The sequence shown here is derived from an EMBL/GenBank/DDBJ whole genome shotgun (WGS) entry which is preliminary data.</text>
</comment>
<protein>
    <submittedName>
        <fullName evidence="1">Uncharacterized protein</fullName>
    </submittedName>
</protein>
<reference evidence="2" key="1">
    <citation type="journal article" date="2019" name="Int. J. Syst. Evol. Microbiol.">
        <title>The Global Catalogue of Microorganisms (GCM) 10K type strain sequencing project: providing services to taxonomists for standard genome sequencing and annotation.</title>
        <authorList>
            <consortium name="The Broad Institute Genomics Platform"/>
            <consortium name="The Broad Institute Genome Sequencing Center for Infectious Disease"/>
            <person name="Wu L."/>
            <person name="Ma J."/>
        </authorList>
    </citation>
    <scope>NUCLEOTIDE SEQUENCE [LARGE SCALE GENOMIC DNA]</scope>
    <source>
        <strain evidence="2">JCM 15478</strain>
    </source>
</reference>
<organism evidence="1 2">
    <name type="scientific">Streptomyces albiaxialis</name>
    <dbReference type="NCBI Taxonomy" id="329523"/>
    <lineage>
        <taxon>Bacteria</taxon>
        <taxon>Bacillati</taxon>
        <taxon>Actinomycetota</taxon>
        <taxon>Actinomycetes</taxon>
        <taxon>Kitasatosporales</taxon>
        <taxon>Streptomycetaceae</taxon>
        <taxon>Streptomyces</taxon>
    </lineage>
</organism>
<keyword evidence="2" id="KW-1185">Reference proteome</keyword>
<dbReference type="RefSeq" id="WP_344534722.1">
    <property type="nucleotide sequence ID" value="NZ_BAAAPE010000025.1"/>
</dbReference>
<gene>
    <name evidence="1" type="ORF">GCM10009801_74060</name>
</gene>
<dbReference type="EMBL" id="BAAAPE010000025">
    <property type="protein sequence ID" value="GAA2101089.1"/>
    <property type="molecule type" value="Genomic_DNA"/>
</dbReference>